<evidence type="ECO:0000256" key="5">
    <source>
        <dbReference type="ARBA" id="ARBA00022840"/>
    </source>
</evidence>
<evidence type="ECO:0000256" key="3">
    <source>
        <dbReference type="ARBA" id="ARBA00022679"/>
    </source>
</evidence>
<dbReference type="EC" id="2.7.4.23" evidence="6"/>
<evidence type="ECO:0000259" key="7">
    <source>
        <dbReference type="PROSITE" id="PS50052"/>
    </source>
</evidence>
<gene>
    <name evidence="6 8" type="primary">phnN</name>
    <name evidence="8" type="ORF">KIN_32070</name>
</gene>
<name>A0A6N6JIE7_9RHOB</name>
<reference evidence="8 9" key="1">
    <citation type="submission" date="2019-12" db="EMBL/GenBank/DDBJ databases">
        <title>Litoreibacter badius sp. nov., a novel bacteriochlorophyll a-containing bacterium in the genus Litoreibacter.</title>
        <authorList>
            <person name="Kanamuro M."/>
            <person name="Takabe Y."/>
            <person name="Mori K."/>
            <person name="Takaichi S."/>
            <person name="Hanada S."/>
        </authorList>
    </citation>
    <scope>NUCLEOTIDE SEQUENCE [LARGE SCALE GENOMIC DNA]</scope>
    <source>
        <strain evidence="8 9">K6</strain>
    </source>
</reference>
<dbReference type="GO" id="GO:0033863">
    <property type="term" value="F:ribose 1,5-bisphosphate phosphokinase activity"/>
    <property type="evidence" value="ECO:0007669"/>
    <property type="project" value="UniProtKB-UniRule"/>
</dbReference>
<keyword evidence="9" id="KW-1185">Reference proteome</keyword>
<dbReference type="PANTHER" id="PTHR23117:SF8">
    <property type="entry name" value="RIBOSE 1,5-BISPHOSPHATE PHOSPHOKINASE PHNN"/>
    <property type="match status" value="1"/>
</dbReference>
<keyword evidence="5 6" id="KW-0067">ATP-binding</keyword>
<evidence type="ECO:0000256" key="1">
    <source>
        <dbReference type="ARBA" id="ARBA00000373"/>
    </source>
</evidence>
<accession>A0A6N6JIE7</accession>
<dbReference type="InterPro" id="IPR008144">
    <property type="entry name" value="Guanylate_kin-like_dom"/>
</dbReference>
<dbReference type="EMBL" id="BLJE01000003">
    <property type="protein sequence ID" value="GFE66133.1"/>
    <property type="molecule type" value="Genomic_DNA"/>
</dbReference>
<dbReference type="NCBIfam" id="TIGR02322">
    <property type="entry name" value="phosphon_PhnN"/>
    <property type="match status" value="1"/>
</dbReference>
<dbReference type="RefSeq" id="WP_159808851.1">
    <property type="nucleotide sequence ID" value="NZ_BLJE01000003.1"/>
</dbReference>
<dbReference type="PANTHER" id="PTHR23117">
    <property type="entry name" value="GUANYLATE KINASE-RELATED"/>
    <property type="match status" value="1"/>
</dbReference>
<dbReference type="AlphaFoldDB" id="A0A6N6JIE7"/>
<dbReference type="PROSITE" id="PS50052">
    <property type="entry name" value="GUANYLATE_KINASE_2"/>
    <property type="match status" value="1"/>
</dbReference>
<organism evidence="8 9">
    <name type="scientific">Litoreibacter roseus</name>
    <dbReference type="NCBI Taxonomy" id="2601869"/>
    <lineage>
        <taxon>Bacteria</taxon>
        <taxon>Pseudomonadati</taxon>
        <taxon>Pseudomonadota</taxon>
        <taxon>Alphaproteobacteria</taxon>
        <taxon>Rhodobacterales</taxon>
        <taxon>Roseobacteraceae</taxon>
        <taxon>Litoreibacter</taxon>
    </lineage>
</organism>
<dbReference type="GO" id="GO:0005524">
    <property type="term" value="F:ATP binding"/>
    <property type="evidence" value="ECO:0007669"/>
    <property type="project" value="UniProtKB-KW"/>
</dbReference>
<feature type="domain" description="Guanylate kinase-like" evidence="7">
    <location>
        <begin position="3"/>
        <end position="175"/>
    </location>
</feature>
<dbReference type="Pfam" id="PF13238">
    <property type="entry name" value="AAA_18"/>
    <property type="match status" value="1"/>
</dbReference>
<evidence type="ECO:0000256" key="4">
    <source>
        <dbReference type="ARBA" id="ARBA00022741"/>
    </source>
</evidence>
<dbReference type="GO" id="GO:0019634">
    <property type="term" value="P:organic phosphonate metabolic process"/>
    <property type="evidence" value="ECO:0007669"/>
    <property type="project" value="UniProtKB-UniRule"/>
</dbReference>
<comment type="catalytic activity">
    <reaction evidence="1 6">
        <text>alpha-D-ribose 1,5-bisphosphate + ATP = 5-phospho-alpha-D-ribose 1-diphosphate + ADP</text>
        <dbReference type="Rhea" id="RHEA:20109"/>
        <dbReference type="ChEBI" id="CHEBI:30616"/>
        <dbReference type="ChEBI" id="CHEBI:58017"/>
        <dbReference type="ChEBI" id="CHEBI:68688"/>
        <dbReference type="ChEBI" id="CHEBI:456216"/>
        <dbReference type="EC" id="2.7.4.23"/>
    </reaction>
</comment>
<comment type="caution">
    <text evidence="8">The sequence shown here is derived from an EMBL/GenBank/DDBJ whole genome shotgun (WGS) entry which is preliminary data.</text>
</comment>
<dbReference type="InterPro" id="IPR027417">
    <property type="entry name" value="P-loop_NTPase"/>
</dbReference>
<dbReference type="InterPro" id="IPR008145">
    <property type="entry name" value="GK/Ca_channel_bsu"/>
</dbReference>
<dbReference type="HAMAP" id="MF_00836">
    <property type="entry name" value="PhnN"/>
    <property type="match status" value="1"/>
</dbReference>
<dbReference type="OrthoDB" id="341217at2"/>
<evidence type="ECO:0000313" key="8">
    <source>
        <dbReference type="EMBL" id="GFE66133.1"/>
    </source>
</evidence>
<keyword evidence="8" id="KW-0418">Kinase</keyword>
<sequence length="181" mass="19620">MTGRFIAVVGPSGVGKDTVMAALAKADPRLHIVRRVITRDPEAGGEEFDAATVEEFNRMVADDAFALHWGAHDLNYGIPASVDDLLRENDALANLSRGVLDQARMRFDDVLVLALTADREVLARRLAARGRESAPDIAKRLDRAGCALPSDIEVITIDNSGPLENTVSHAISALYPESVYR</sequence>
<dbReference type="GO" id="GO:0005829">
    <property type="term" value="C:cytosol"/>
    <property type="evidence" value="ECO:0007669"/>
    <property type="project" value="TreeGrafter"/>
</dbReference>
<dbReference type="SMART" id="SM00072">
    <property type="entry name" value="GuKc"/>
    <property type="match status" value="1"/>
</dbReference>
<evidence type="ECO:0000313" key="9">
    <source>
        <dbReference type="Proteomes" id="UP000436822"/>
    </source>
</evidence>
<dbReference type="Proteomes" id="UP000436822">
    <property type="component" value="Unassembled WGS sequence"/>
</dbReference>
<keyword evidence="4 6" id="KW-0547">Nucleotide-binding</keyword>
<evidence type="ECO:0000256" key="6">
    <source>
        <dbReference type="HAMAP-Rule" id="MF_00836"/>
    </source>
</evidence>
<comment type="similarity">
    <text evidence="6">Belongs to the ribose 1,5-bisphosphokinase family.</text>
</comment>
<comment type="pathway">
    <text evidence="2 6">Metabolic intermediate biosynthesis; 5-phospho-alpha-D-ribose 1-diphosphate biosynthesis; 5-phospho-alpha-D-ribose 1-diphosphate from D-ribose 5-phosphate (route II): step 3/3.</text>
</comment>
<comment type="function">
    <text evidence="6">Catalyzes the phosphorylation of ribose 1,5-bisphosphate to 5-phospho-D-ribosyl alpha-1-diphosphate (PRPP).</text>
</comment>
<dbReference type="Gene3D" id="3.40.50.300">
    <property type="entry name" value="P-loop containing nucleotide triphosphate hydrolases"/>
    <property type="match status" value="1"/>
</dbReference>
<proteinExistence type="inferred from homology"/>
<dbReference type="InterPro" id="IPR012699">
    <property type="entry name" value="PhnN"/>
</dbReference>
<dbReference type="SUPFAM" id="SSF52540">
    <property type="entry name" value="P-loop containing nucleoside triphosphate hydrolases"/>
    <property type="match status" value="1"/>
</dbReference>
<keyword evidence="3 6" id="KW-0808">Transferase</keyword>
<evidence type="ECO:0000256" key="2">
    <source>
        <dbReference type="ARBA" id="ARBA00005069"/>
    </source>
</evidence>
<protein>
    <recommendedName>
        <fullName evidence="6">Ribose 1,5-bisphosphate phosphokinase PhnN</fullName>
        <ecNumber evidence="6">2.7.4.23</ecNumber>
    </recommendedName>
    <alternativeName>
        <fullName evidence="6">Ribose 1,5-bisphosphokinase</fullName>
    </alternativeName>
</protein>
<dbReference type="GO" id="GO:0006015">
    <property type="term" value="P:5-phosphoribose 1-diphosphate biosynthetic process"/>
    <property type="evidence" value="ECO:0007669"/>
    <property type="project" value="UniProtKB-UniRule"/>
</dbReference>
<feature type="binding site" evidence="6">
    <location>
        <begin position="10"/>
        <end position="17"/>
    </location>
    <ligand>
        <name>ATP</name>
        <dbReference type="ChEBI" id="CHEBI:30616"/>
    </ligand>
</feature>
<dbReference type="UniPathway" id="UPA00087">
    <property type="reaction ID" value="UER00175"/>
</dbReference>